<dbReference type="Proteomes" id="UP000793456">
    <property type="component" value="Chromosome I"/>
</dbReference>
<proteinExistence type="predicted"/>
<accession>A0ACD3RVS4</accession>
<dbReference type="EMBL" id="CM011674">
    <property type="protein sequence ID" value="TMS22819.1"/>
    <property type="molecule type" value="Genomic_DNA"/>
</dbReference>
<sequence>MQSAGGERGGEEGREESVGPEGRDEAAEECGATVPPAQERGSQDQSGPEPDAPTRQLHPDHAGANEYSPAAINSEQENVTQLMLIPHFSNLNTSEDMEDQEPLPEEEEEEEFILLDSEHPLVRRQQAALNNQLSKQLERINMGLQEKLALEKADTNHMQQVNIDMFRIQEQLARLQTKLEGLHHSKAEVEAKHQQTQDQLEAMKGHFSRVTSQDSRAKANVSKLQAEIDNLMEHLNSTQGVSEDLRSNVKVMRNTRRKVGAEKSQAEEQKLKQDLYVERLTKDMERLTEQIAMYEAQASAQGEETQAAKEALSEAEMEMESLVMARKQLLQQWSSSLVGMRRRDEAFGAMQEAVRTVDHQVILLDREIEGYKRSTAEEQEKNETLTMQLNWSQMDGATSKKLISQKQAQQEALQAHYSTCLRTLRETERTLARLSKESSTHQAEMSDQRRQFEKESAVRLELEDKIMTHMQQKLTHNKAAKYSQRLTSKIATLKKEKISQLWQLENDVKIVGLESSELSQHLDSLALTQEALDEEFTKYNKLLTSSEAKVSSFVTLIGQKQATIANYNKKIYEIAASTGHEDLSPLQIKIEAMVDQNQELAADIRSDKQLWMKRQGTLVGLTQEIEANSKDMFKLQTEYTAMRQKKIRLDSHIEVEHREATELEKNAKILQGDLLKLNTRLSKDAQLSLALKQENTLMETDFLHRLKEAERESIEMQMKHEKTQEEKERLLNSLVEAERQIMLWEKKTQLVKETRSAVDSEVGQGDIQMMKAEIHRMEVRLNQLMKQQERLLRESEATVARRETIVLRREAMVLSTHKQTTKGELNRITHGLQRKIQDTHKHVVECEEVIRELQENQESLSDRLAQQKQQVLELCGTSYILDPEFVNLQDTKDRNLAHLVVLQSRTKKLQGVCEGSYQTSSTSESVGGFLQSQMERVHAASTILHRVCEEFPQHQGALRRLSRTLAAWTQTQAS</sequence>
<protein>
    <submittedName>
        <fullName evidence="1">Uncharacterized protein</fullName>
    </submittedName>
</protein>
<evidence type="ECO:0000313" key="2">
    <source>
        <dbReference type="Proteomes" id="UP000793456"/>
    </source>
</evidence>
<comment type="caution">
    <text evidence="1">The sequence shown here is derived from an EMBL/GenBank/DDBJ whole genome shotgun (WGS) entry which is preliminary data.</text>
</comment>
<reference evidence="1" key="1">
    <citation type="submission" date="2018-11" db="EMBL/GenBank/DDBJ databases">
        <title>The sequence and de novo assembly of Larimichthys crocea genome using PacBio and Hi-C technologies.</title>
        <authorList>
            <person name="Xu P."/>
            <person name="Chen B."/>
            <person name="Zhou Z."/>
            <person name="Ke Q."/>
            <person name="Wu Y."/>
            <person name="Bai H."/>
            <person name="Pu F."/>
        </authorList>
    </citation>
    <scope>NUCLEOTIDE SEQUENCE</scope>
    <source>
        <tissue evidence="1">Muscle</tissue>
    </source>
</reference>
<name>A0ACD3RVS4_LARCR</name>
<keyword evidence="2" id="KW-1185">Reference proteome</keyword>
<evidence type="ECO:0000313" key="1">
    <source>
        <dbReference type="EMBL" id="TMS22819.1"/>
    </source>
</evidence>
<gene>
    <name evidence="1" type="ORF">E3U43_008125</name>
</gene>
<organism evidence="1 2">
    <name type="scientific">Larimichthys crocea</name>
    <name type="common">Large yellow croaker</name>
    <name type="synonym">Pseudosciaena crocea</name>
    <dbReference type="NCBI Taxonomy" id="215358"/>
    <lineage>
        <taxon>Eukaryota</taxon>
        <taxon>Metazoa</taxon>
        <taxon>Chordata</taxon>
        <taxon>Craniata</taxon>
        <taxon>Vertebrata</taxon>
        <taxon>Euteleostomi</taxon>
        <taxon>Actinopterygii</taxon>
        <taxon>Neopterygii</taxon>
        <taxon>Teleostei</taxon>
        <taxon>Neoteleostei</taxon>
        <taxon>Acanthomorphata</taxon>
        <taxon>Eupercaria</taxon>
        <taxon>Sciaenidae</taxon>
        <taxon>Larimichthys</taxon>
    </lineage>
</organism>